<gene>
    <name evidence="2" type="ORF">D9613_004497</name>
</gene>
<dbReference type="InterPro" id="IPR059179">
    <property type="entry name" value="MLKL-like_MCAfunc"/>
</dbReference>
<dbReference type="Proteomes" id="UP000521872">
    <property type="component" value="Unassembled WGS sequence"/>
</dbReference>
<evidence type="ECO:0000313" key="2">
    <source>
        <dbReference type="EMBL" id="KAF4611547.1"/>
    </source>
</evidence>
<evidence type="ECO:0000256" key="1">
    <source>
        <dbReference type="SAM" id="MobiDB-lite"/>
    </source>
</evidence>
<feature type="region of interest" description="Disordered" evidence="1">
    <location>
        <begin position="469"/>
        <end position="552"/>
    </location>
</feature>
<feature type="region of interest" description="Disordered" evidence="1">
    <location>
        <begin position="275"/>
        <end position="440"/>
    </location>
</feature>
<evidence type="ECO:0000313" key="3">
    <source>
        <dbReference type="Proteomes" id="UP000521872"/>
    </source>
</evidence>
<dbReference type="CDD" id="cd21037">
    <property type="entry name" value="MLKL_NTD"/>
    <property type="match status" value="1"/>
</dbReference>
<feature type="compositionally biased region" description="Low complexity" evidence="1">
    <location>
        <begin position="409"/>
        <end position="420"/>
    </location>
</feature>
<name>A0A8H4VJ36_9AGAR</name>
<feature type="compositionally biased region" description="Basic and acidic residues" evidence="1">
    <location>
        <begin position="301"/>
        <end position="340"/>
    </location>
</feature>
<protein>
    <submittedName>
        <fullName evidence="2">Uncharacterized protein</fullName>
    </submittedName>
</protein>
<organism evidence="2 3">
    <name type="scientific">Agrocybe pediades</name>
    <dbReference type="NCBI Taxonomy" id="84607"/>
    <lineage>
        <taxon>Eukaryota</taxon>
        <taxon>Fungi</taxon>
        <taxon>Dikarya</taxon>
        <taxon>Basidiomycota</taxon>
        <taxon>Agaricomycotina</taxon>
        <taxon>Agaricomycetes</taxon>
        <taxon>Agaricomycetidae</taxon>
        <taxon>Agaricales</taxon>
        <taxon>Agaricineae</taxon>
        <taxon>Strophariaceae</taxon>
        <taxon>Agrocybe</taxon>
    </lineage>
</organism>
<feature type="region of interest" description="Disordered" evidence="1">
    <location>
        <begin position="659"/>
        <end position="684"/>
    </location>
</feature>
<dbReference type="GO" id="GO:0007166">
    <property type="term" value="P:cell surface receptor signaling pathway"/>
    <property type="evidence" value="ECO:0007669"/>
    <property type="project" value="InterPro"/>
</dbReference>
<sequence length="684" mass="77236">MPFKLVQKTNSTKANWLEMSVNGGALLLGIVRDAAGFAPIPYLKQAAGVTLRIVEVVQQLKGNKAAFRRLAEDATGLIATIFDRYKNSQDLASWPPPEIAQIIYELLRTLRGILQFAKDQVHKNPAIRLINSKADVGKVKEYRERLQAAVEKFQNIFKISSHLSLNESVALILKKLNQQEQQAGSHPTPFEEASEFQAMIEADRRMRAEMDVKAAEERRQKRFKAYQELEAELLKFEEAYHDIPLLRAEYELPRRGQEMARQPEELDELRRQWEAEKQARRKSAGSRGSSARPRRANTAGSDHDIPLLRAEYELPRRGQEMARQPKELDEKRRQWAAERQARRKSAGSRGSSARPSLANTAGSDHDIPLLRAEYELPRRGQEMARQPEELDEQRRQWAAERQARRKSAGSRGSSARPSLANTAGSGRSSGTPIPAGWPSRPILDRWFYNSAVSGSMNADEPLMHEVAYKQYEEKEQPHLSKPEPGRKGSHSNKSKVEYYDEEGSDEPVISNSSEEYSTDEEERERRQRQEEGARRQRREDGTRRSAEKAASKETARLLHLAQLGLMSATGQPYSLLPSQPSPFNNPAAGYAPPQPEPHYSSPISGPYPQALYYPAPPISFHSPSAPGWYPSPFFLPHGYFSPPQGLFNLHNGNVLNNPISNIGDNNSRTNAQEPRQPTRGTGYR</sequence>
<feature type="compositionally biased region" description="Basic and acidic residues" evidence="1">
    <location>
        <begin position="363"/>
        <end position="402"/>
    </location>
</feature>
<feature type="compositionally biased region" description="Basic and acidic residues" evidence="1">
    <location>
        <begin position="523"/>
        <end position="552"/>
    </location>
</feature>
<feature type="compositionally biased region" description="Low complexity" evidence="1">
    <location>
        <begin position="347"/>
        <end position="358"/>
    </location>
</feature>
<feature type="compositionally biased region" description="Basic and acidic residues" evidence="1">
    <location>
        <begin position="469"/>
        <end position="486"/>
    </location>
</feature>
<proteinExistence type="predicted"/>
<dbReference type="InterPro" id="IPR036537">
    <property type="entry name" value="Adaptor_Cbl_N_dom_sf"/>
</dbReference>
<dbReference type="EMBL" id="JAACJL010000057">
    <property type="protein sequence ID" value="KAF4611547.1"/>
    <property type="molecule type" value="Genomic_DNA"/>
</dbReference>
<dbReference type="Gene3D" id="1.20.930.20">
    <property type="entry name" value="Adaptor protein Cbl, N-terminal domain"/>
    <property type="match status" value="1"/>
</dbReference>
<keyword evidence="3" id="KW-1185">Reference proteome</keyword>
<dbReference type="AlphaFoldDB" id="A0A8H4VJ36"/>
<comment type="caution">
    <text evidence="2">The sequence shown here is derived from an EMBL/GenBank/DDBJ whole genome shotgun (WGS) entry which is preliminary data.</text>
</comment>
<accession>A0A8H4VJ36</accession>
<feature type="compositionally biased region" description="Polar residues" evidence="1">
    <location>
        <begin position="421"/>
        <end position="431"/>
    </location>
</feature>
<reference evidence="2 3" key="1">
    <citation type="submission" date="2019-12" db="EMBL/GenBank/DDBJ databases">
        <authorList>
            <person name="Floudas D."/>
            <person name="Bentzer J."/>
            <person name="Ahren D."/>
            <person name="Johansson T."/>
            <person name="Persson P."/>
            <person name="Tunlid A."/>
        </authorList>
    </citation>
    <scope>NUCLEOTIDE SEQUENCE [LARGE SCALE GENOMIC DNA]</scope>
    <source>
        <strain evidence="2 3">CBS 102.39</strain>
    </source>
</reference>